<comment type="caution">
    <text evidence="1">The sequence shown here is derived from an EMBL/GenBank/DDBJ whole genome shotgun (WGS) entry which is preliminary data.</text>
</comment>
<name>A0AA91THB0_9BACT</name>
<organism evidence="1 2">
    <name type="scientific">Segatella copri</name>
    <dbReference type="NCBI Taxonomy" id="165179"/>
    <lineage>
        <taxon>Bacteria</taxon>
        <taxon>Pseudomonadati</taxon>
        <taxon>Bacteroidota</taxon>
        <taxon>Bacteroidia</taxon>
        <taxon>Bacteroidales</taxon>
        <taxon>Prevotellaceae</taxon>
        <taxon>Segatella</taxon>
    </lineage>
</organism>
<dbReference type="InterPro" id="IPR047729">
    <property type="entry name" value="Sce7726-like"/>
</dbReference>
<reference evidence="1 2" key="1">
    <citation type="submission" date="2017-07" db="EMBL/GenBank/DDBJ databases">
        <title>Draft genome sequence of Prevotella copri isolated from the gut of healthy adult Indian.</title>
        <authorList>
            <person name="Das B."/>
            <person name="Bag S."/>
            <person name="Ghosh T.S."/>
        </authorList>
    </citation>
    <scope>NUCLEOTIDE SEQUENCE [LARGE SCALE GENOMIC DNA]</scope>
    <source>
        <strain evidence="1 2">Indica</strain>
    </source>
</reference>
<protein>
    <recommendedName>
        <fullName evidence="3">Sce7726 family protein</fullName>
    </recommendedName>
</protein>
<accession>A0AA91THB0</accession>
<proteinExistence type="predicted"/>
<dbReference type="AlphaFoldDB" id="A0AA91THB0"/>
<evidence type="ECO:0000313" key="1">
    <source>
        <dbReference type="EMBL" id="OXL42784.1"/>
    </source>
</evidence>
<dbReference type="Proteomes" id="UP000215155">
    <property type="component" value="Unassembled WGS sequence"/>
</dbReference>
<dbReference type="NCBIfam" id="NF033832">
    <property type="entry name" value="sce7726_fam"/>
    <property type="match status" value="1"/>
</dbReference>
<sequence length="303" mass="36129">MKMMKQDVQTYNIMDRMRSYSSAFSRSLFTDIIKYGDCSRLDAIHDRYDGKRKKEKTYFSYLKYLYRQISINYRCEYVYKNELIELLIKKYAHSNTVIFNEFRMQKSIVDLAMFNGNSRAFEIKTEYDTTRRLIGQLVDYTRVFQLCYVVIPANMLETYEKDIPPYIGIVLMRESGGVLELDEARPAVENKNIDAGMMMKCLRTKEYENMVIEEFGKLPDVPYYEMYEACEEKLYDMPPDKLHQYFLKEIEKRKNNMCLLKKAPRELRQMYLQLGLSKGQIDILQTYLNNPIKSQLKLCISHI</sequence>
<gene>
    <name evidence="1" type="ORF">CFT61_14645</name>
</gene>
<dbReference type="EMBL" id="NMPZ01000032">
    <property type="protein sequence ID" value="OXL42784.1"/>
    <property type="molecule type" value="Genomic_DNA"/>
</dbReference>
<evidence type="ECO:0000313" key="2">
    <source>
        <dbReference type="Proteomes" id="UP000215155"/>
    </source>
</evidence>
<evidence type="ECO:0008006" key="3">
    <source>
        <dbReference type="Google" id="ProtNLM"/>
    </source>
</evidence>